<dbReference type="OrthoDB" id="247764at2"/>
<dbReference type="AlphaFoldDB" id="A0A518H9J8"/>
<protein>
    <submittedName>
        <fullName evidence="1">Uncharacterized protein</fullName>
    </submittedName>
</protein>
<organism evidence="1 2">
    <name type="scientific">Tautonia plasticadhaerens</name>
    <dbReference type="NCBI Taxonomy" id="2527974"/>
    <lineage>
        <taxon>Bacteria</taxon>
        <taxon>Pseudomonadati</taxon>
        <taxon>Planctomycetota</taxon>
        <taxon>Planctomycetia</taxon>
        <taxon>Isosphaerales</taxon>
        <taxon>Isosphaeraceae</taxon>
        <taxon>Tautonia</taxon>
    </lineage>
</organism>
<proteinExistence type="predicted"/>
<evidence type="ECO:0000313" key="1">
    <source>
        <dbReference type="EMBL" id="QDV37535.1"/>
    </source>
</evidence>
<sequence length="321" mass="35839">MDALLDVPRSNARSNQSTAQNLRANMAAVRVSFTWMGTRKTLTPEQRAQAAQPFEAEGQYLSAGKKLLDTSHSAFKAVTAIRGKIASTWKSMSLPFPEPGVRLIRQDEVANFSFLMTDYRAELADAVANLDRHYSELKVAAAERLGRLFNPGDYPETLVGLFDVSWDFPSVEPPDYLRELNPALYEAERARVAARFDEAVQLAESAFLEEFGKLVSHLTERIGGVGEDGKPKVFRDSAIGNLGDFFDRFRNLNVRSNEQLDELVAQAQRAVRGIGAQDLRDSGDLRQRVATELNRVQSALDGLMVDRPRRRIIRPSKPSEV</sequence>
<reference evidence="1 2" key="1">
    <citation type="submission" date="2019-02" db="EMBL/GenBank/DDBJ databases">
        <title>Deep-cultivation of Planctomycetes and their phenomic and genomic characterization uncovers novel biology.</title>
        <authorList>
            <person name="Wiegand S."/>
            <person name="Jogler M."/>
            <person name="Boedeker C."/>
            <person name="Pinto D."/>
            <person name="Vollmers J."/>
            <person name="Rivas-Marin E."/>
            <person name="Kohn T."/>
            <person name="Peeters S.H."/>
            <person name="Heuer A."/>
            <person name="Rast P."/>
            <person name="Oberbeckmann S."/>
            <person name="Bunk B."/>
            <person name="Jeske O."/>
            <person name="Meyerdierks A."/>
            <person name="Storesund J.E."/>
            <person name="Kallscheuer N."/>
            <person name="Luecker S."/>
            <person name="Lage O.M."/>
            <person name="Pohl T."/>
            <person name="Merkel B.J."/>
            <person name="Hornburger P."/>
            <person name="Mueller R.-W."/>
            <person name="Bruemmer F."/>
            <person name="Labrenz M."/>
            <person name="Spormann A.M."/>
            <person name="Op den Camp H."/>
            <person name="Overmann J."/>
            <person name="Amann R."/>
            <person name="Jetten M.S.M."/>
            <person name="Mascher T."/>
            <person name="Medema M.H."/>
            <person name="Devos D.P."/>
            <person name="Kaster A.-K."/>
            <person name="Ovreas L."/>
            <person name="Rohde M."/>
            <person name="Galperin M.Y."/>
            <person name="Jogler C."/>
        </authorList>
    </citation>
    <scope>NUCLEOTIDE SEQUENCE [LARGE SCALE GENOMIC DNA]</scope>
    <source>
        <strain evidence="1 2">ElP</strain>
    </source>
</reference>
<accession>A0A518H9J8</accession>
<dbReference type="EMBL" id="CP036426">
    <property type="protein sequence ID" value="QDV37535.1"/>
    <property type="molecule type" value="Genomic_DNA"/>
</dbReference>
<dbReference type="KEGG" id="tpla:ElP_54750"/>
<dbReference type="Proteomes" id="UP000317835">
    <property type="component" value="Chromosome"/>
</dbReference>
<evidence type="ECO:0000313" key="2">
    <source>
        <dbReference type="Proteomes" id="UP000317835"/>
    </source>
</evidence>
<name>A0A518H9J8_9BACT</name>
<dbReference type="RefSeq" id="WP_145275456.1">
    <property type="nucleotide sequence ID" value="NZ_CP036426.1"/>
</dbReference>
<gene>
    <name evidence="1" type="ORF">ElP_54750</name>
</gene>
<keyword evidence="2" id="KW-1185">Reference proteome</keyword>